<comment type="caution">
    <text evidence="2">The sequence shown here is derived from an EMBL/GenBank/DDBJ whole genome shotgun (WGS) entry which is preliminary data.</text>
</comment>
<evidence type="ECO:0000313" key="2">
    <source>
        <dbReference type="EMBL" id="VVD85632.1"/>
    </source>
</evidence>
<proteinExistence type="predicted"/>
<dbReference type="SUPFAM" id="SSF53850">
    <property type="entry name" value="Periplasmic binding protein-like II"/>
    <property type="match status" value="1"/>
</dbReference>
<dbReference type="Proteomes" id="UP000405357">
    <property type="component" value="Unassembled WGS sequence"/>
</dbReference>
<keyword evidence="3" id="KW-1185">Reference proteome</keyword>
<organism evidence="2 3">
    <name type="scientific">Pandoraea soli</name>
    <dbReference type="NCBI Taxonomy" id="2508293"/>
    <lineage>
        <taxon>Bacteria</taxon>
        <taxon>Pseudomonadati</taxon>
        <taxon>Pseudomonadota</taxon>
        <taxon>Betaproteobacteria</taxon>
        <taxon>Burkholderiales</taxon>
        <taxon>Burkholderiaceae</taxon>
        <taxon>Pandoraea</taxon>
    </lineage>
</organism>
<dbReference type="Gene3D" id="3.40.190.10">
    <property type="entry name" value="Periplasmic binding protein-like II"/>
    <property type="match status" value="1"/>
</dbReference>
<feature type="domain" description="SsuA/THI5-like" evidence="1">
    <location>
        <begin position="84"/>
        <end position="133"/>
    </location>
</feature>
<dbReference type="RefSeq" id="WP_150550883.1">
    <property type="nucleotide sequence ID" value="NZ_CABPSG010000003.1"/>
</dbReference>
<name>A0ABY6VT50_9BURK</name>
<reference evidence="2 3" key="1">
    <citation type="submission" date="2019-08" db="EMBL/GenBank/DDBJ databases">
        <authorList>
            <person name="Peeters C."/>
        </authorList>
    </citation>
    <scope>NUCLEOTIDE SEQUENCE [LARGE SCALE GENOMIC DNA]</scope>
    <source>
        <strain evidence="2 3">LMG 31014</strain>
    </source>
</reference>
<evidence type="ECO:0000313" key="3">
    <source>
        <dbReference type="Proteomes" id="UP000405357"/>
    </source>
</evidence>
<evidence type="ECO:0000259" key="1">
    <source>
        <dbReference type="Pfam" id="PF09084"/>
    </source>
</evidence>
<protein>
    <submittedName>
        <fullName evidence="2">Nitrate ABC transporter substrate-binding protein</fullName>
    </submittedName>
</protein>
<dbReference type="InterPro" id="IPR015168">
    <property type="entry name" value="SsuA/THI5"/>
</dbReference>
<sequence>MKLKVKLAVRDWDYLTPLALGDVKSSKLDIDVHRVQAVQDWTQENDYDAGEVSFSKYVQGMATGGDYPLWCLPHFLMRGFRQRCILTSTGSDITRVEDLAGKRIGVTGWSDSGNTWTRTLLRRAGIGIEDVRWYAGRLTESDPIIDRLGRFARPGRIDATPNEKPLVDMVKGGELDALFSPFLPPAFFSDHSGLRFLLSDFRAEEVRYFREVGYVPGIHILGVKPDLCKQYPWLAGEIGGIIDESSRVWSEKRAKYQDTTPWLLDDIARATRDLPATWNSNGFASNEKMIDDFAVELYEQRIIETRLDAKTLFRI</sequence>
<gene>
    <name evidence="2" type="ORF">PSO31014_01333</name>
</gene>
<dbReference type="EMBL" id="CABPSG010000003">
    <property type="protein sequence ID" value="VVD85632.1"/>
    <property type="molecule type" value="Genomic_DNA"/>
</dbReference>
<accession>A0ABY6VT50</accession>
<dbReference type="Pfam" id="PF09084">
    <property type="entry name" value="NMT1"/>
    <property type="match status" value="1"/>
</dbReference>